<reference evidence="2 3" key="1">
    <citation type="submission" date="2018-11" db="EMBL/GenBank/DDBJ databases">
        <title>Draft genome analysis of Rheinheimera mesophila isolated from an industrial waste site.</title>
        <authorList>
            <person name="Yu Q."/>
            <person name="Qi Y."/>
            <person name="Zhang H."/>
            <person name="Lu Y."/>
            <person name="Pu J."/>
        </authorList>
    </citation>
    <scope>NUCLEOTIDE SEQUENCE [LARGE SCALE GENOMIC DNA]</scope>
    <source>
        <strain evidence="2 3">IITR13</strain>
    </source>
</reference>
<keyword evidence="1" id="KW-0732">Signal</keyword>
<dbReference type="Proteomes" id="UP000276260">
    <property type="component" value="Unassembled WGS sequence"/>
</dbReference>
<dbReference type="OrthoDB" id="6219137at2"/>
<evidence type="ECO:0000256" key="1">
    <source>
        <dbReference type="SAM" id="SignalP"/>
    </source>
</evidence>
<organism evidence="2 3">
    <name type="scientific">Rheinheimera mesophila</name>
    <dbReference type="NCBI Taxonomy" id="1547515"/>
    <lineage>
        <taxon>Bacteria</taxon>
        <taxon>Pseudomonadati</taxon>
        <taxon>Pseudomonadota</taxon>
        <taxon>Gammaproteobacteria</taxon>
        <taxon>Chromatiales</taxon>
        <taxon>Chromatiaceae</taxon>
        <taxon>Rheinheimera</taxon>
    </lineage>
</organism>
<dbReference type="RefSeq" id="WP_046521509.1">
    <property type="nucleotide sequence ID" value="NZ_LAVS01000098.1"/>
</dbReference>
<feature type="signal peptide" evidence="1">
    <location>
        <begin position="1"/>
        <end position="21"/>
    </location>
</feature>
<dbReference type="AlphaFoldDB" id="A0A3P3QNH1"/>
<evidence type="ECO:0000313" key="2">
    <source>
        <dbReference type="EMBL" id="RRJ22781.1"/>
    </source>
</evidence>
<dbReference type="InterPro" id="IPR020008">
    <property type="entry name" value="GlyGly_CTERM"/>
</dbReference>
<gene>
    <name evidence="2" type="ORF">EIK76_01450</name>
</gene>
<sequence length="548" mass="59243">MRLSPVVLALLPGLAASSAYAAVYQVQELPEVSTVQSQFAAAINDNGDAVGNGSFIYNFPVDVSRLDFEDASLTALLTAEEIEQVKLGNVTAAALTKLLGYLRTANNNGNYTIQRYSDVLALNLTTGAQVKIREQAAVPTNREYIYDINNSSNAIALATTPFTLQSFTPAATETTPSPETVELWVPDLGYIKSYVVNGNSVTALPIPYEELGGGFSNAVKISESNYIAGSGSVGMDETTKEAIETACKGETAPVNICYYSAAPTAYYERALVWKMNESGQISAPVEYGFLGPVIEGSSLSGYISRALSVNDDGIAVGFSTYTDAERRVSPTHATVFDEGEVSPIINPLDWDFSSANDINNQNIIVGSANKRFNGIARNRMFIFDYNTKTVTYPNGFFSSSGTLPSAINENNLVVGAAEIVPEDGTTRRQVAFLYNIQDQSFVDLNTLLPCGTKFNLVEAKDINNNNEIIANAIFSVEQRDSKGELVKDSAGNPVMENVTRPVKLTPVPNGTIEDCNVAEEVTYERQGGSSAWFSLLLLPLLMLRRRLK</sequence>
<dbReference type="EMBL" id="RRCF01000001">
    <property type="protein sequence ID" value="RRJ22781.1"/>
    <property type="molecule type" value="Genomic_DNA"/>
</dbReference>
<name>A0A3P3QNH1_9GAMM</name>
<dbReference type="InterPro" id="IPR022562">
    <property type="entry name" value="DUF3466"/>
</dbReference>
<dbReference type="NCBIfam" id="TIGR03501">
    <property type="entry name" value="GlyGly_CTERM"/>
    <property type="match status" value="1"/>
</dbReference>
<evidence type="ECO:0000313" key="3">
    <source>
        <dbReference type="Proteomes" id="UP000276260"/>
    </source>
</evidence>
<feature type="chain" id="PRO_5018660825" evidence="1">
    <location>
        <begin position="22"/>
        <end position="548"/>
    </location>
</feature>
<comment type="caution">
    <text evidence="2">The sequence shown here is derived from an EMBL/GenBank/DDBJ whole genome shotgun (WGS) entry which is preliminary data.</text>
</comment>
<accession>A0A3P3QNH1</accession>
<keyword evidence="3" id="KW-1185">Reference proteome</keyword>
<protein>
    <submittedName>
        <fullName evidence="2">DUF3466 family protein</fullName>
    </submittedName>
</protein>
<proteinExistence type="predicted"/>
<dbReference type="Pfam" id="PF11949">
    <property type="entry name" value="DUF3466"/>
    <property type="match status" value="1"/>
</dbReference>